<dbReference type="GO" id="GO:0046983">
    <property type="term" value="F:protein dimerization activity"/>
    <property type="evidence" value="ECO:0007669"/>
    <property type="project" value="InterPro"/>
</dbReference>
<protein>
    <recommendedName>
        <fullName evidence="1">HAT C-terminal dimerisation domain-containing protein</fullName>
    </recommendedName>
</protein>
<dbReference type="EMBL" id="BFEA01000423">
    <property type="protein sequence ID" value="GBG82938.1"/>
    <property type="molecule type" value="Genomic_DNA"/>
</dbReference>
<dbReference type="InterPro" id="IPR008906">
    <property type="entry name" value="HATC_C_dom"/>
</dbReference>
<dbReference type="Pfam" id="PF05699">
    <property type="entry name" value="Dimer_Tnp_hAT"/>
    <property type="match status" value="1"/>
</dbReference>
<proteinExistence type="predicted"/>
<comment type="caution">
    <text evidence="2">The sequence shown here is derived from an EMBL/GenBank/DDBJ whole genome shotgun (WGS) entry which is preliminary data.</text>
</comment>
<dbReference type="OrthoDB" id="1432818at2759"/>
<reference evidence="2 3" key="1">
    <citation type="journal article" date="2018" name="Cell">
        <title>The Chara Genome: Secondary Complexity and Implications for Plant Terrestrialization.</title>
        <authorList>
            <person name="Nishiyama T."/>
            <person name="Sakayama H."/>
            <person name="Vries J.D."/>
            <person name="Buschmann H."/>
            <person name="Saint-Marcoux D."/>
            <person name="Ullrich K.K."/>
            <person name="Haas F.B."/>
            <person name="Vanderstraeten L."/>
            <person name="Becker D."/>
            <person name="Lang D."/>
            <person name="Vosolsobe S."/>
            <person name="Rombauts S."/>
            <person name="Wilhelmsson P.K.I."/>
            <person name="Janitza P."/>
            <person name="Kern R."/>
            <person name="Heyl A."/>
            <person name="Rumpler F."/>
            <person name="Villalobos L.I.A.C."/>
            <person name="Clay J.M."/>
            <person name="Skokan R."/>
            <person name="Toyoda A."/>
            <person name="Suzuki Y."/>
            <person name="Kagoshima H."/>
            <person name="Schijlen E."/>
            <person name="Tajeshwar N."/>
            <person name="Catarino B."/>
            <person name="Hetherington A.J."/>
            <person name="Saltykova A."/>
            <person name="Bonnot C."/>
            <person name="Breuninger H."/>
            <person name="Symeonidi A."/>
            <person name="Radhakrishnan G.V."/>
            <person name="Van Nieuwerburgh F."/>
            <person name="Deforce D."/>
            <person name="Chang C."/>
            <person name="Karol K.G."/>
            <person name="Hedrich R."/>
            <person name="Ulvskov P."/>
            <person name="Glockner G."/>
            <person name="Delwiche C.F."/>
            <person name="Petrasek J."/>
            <person name="Van de Peer Y."/>
            <person name="Friml J."/>
            <person name="Beilby M."/>
            <person name="Dolan L."/>
            <person name="Kohara Y."/>
            <person name="Sugano S."/>
            <person name="Fujiyama A."/>
            <person name="Delaux P.-M."/>
            <person name="Quint M."/>
            <person name="TheiBen G."/>
            <person name="Hagemann M."/>
            <person name="Harholt J."/>
            <person name="Dunand C."/>
            <person name="Zachgo S."/>
            <person name="Langdale J."/>
            <person name="Maumus F."/>
            <person name="Straeten D.V.D."/>
            <person name="Gould S.B."/>
            <person name="Rensing S.A."/>
        </authorList>
    </citation>
    <scope>NUCLEOTIDE SEQUENCE [LARGE SCALE GENOMIC DNA]</scope>
    <source>
        <strain evidence="2 3">S276</strain>
    </source>
</reference>
<dbReference type="SUPFAM" id="SSF53098">
    <property type="entry name" value="Ribonuclease H-like"/>
    <property type="match status" value="1"/>
</dbReference>
<dbReference type="OMA" id="SELHCAG"/>
<keyword evidence="3" id="KW-1185">Reference proteome</keyword>
<name>A0A388LKT9_CHABU</name>
<evidence type="ECO:0000313" key="3">
    <source>
        <dbReference type="Proteomes" id="UP000265515"/>
    </source>
</evidence>
<dbReference type="PANTHER" id="PTHR32166:SF123">
    <property type="entry name" value="BED-TYPE DOMAIN-CONTAINING PROTEIN"/>
    <property type="match status" value="1"/>
</dbReference>
<evidence type="ECO:0000259" key="1">
    <source>
        <dbReference type="Pfam" id="PF05699"/>
    </source>
</evidence>
<dbReference type="PANTHER" id="PTHR32166">
    <property type="entry name" value="OSJNBA0013A04.12 PROTEIN"/>
    <property type="match status" value="1"/>
</dbReference>
<gene>
    <name evidence="2" type="ORF">CBR_g36465</name>
</gene>
<dbReference type="AlphaFoldDB" id="A0A388LKT9"/>
<organism evidence="2 3">
    <name type="scientific">Chara braunii</name>
    <name type="common">Braun's stonewort</name>
    <dbReference type="NCBI Taxonomy" id="69332"/>
    <lineage>
        <taxon>Eukaryota</taxon>
        <taxon>Viridiplantae</taxon>
        <taxon>Streptophyta</taxon>
        <taxon>Charophyceae</taxon>
        <taxon>Charales</taxon>
        <taxon>Characeae</taxon>
        <taxon>Chara</taxon>
    </lineage>
</organism>
<sequence length="290" mass="33399">MVRTDLRSNFEEVTATILDDNFWDDVEKSINTTEAIVKLLKMVDSPGATISKVYHHMDDVVDEIRKLEVLMDFEKAEGESILMDRWAFMTSELHCAGTFLDPEFRAHSAIHDTEIREGFNIWLYTWAAPDDLNDISWQVDDWVRMKGALGSREALDGARLRTPSMWWDSFGSRLNLLQPQAIKLLGQTSSSAACERNWSLHELIFGRRRTKLLSGRLAKLVYNNWNLHLQWRQEKGAGQDDVHIPWMEDLPNAENKAEAERFYNEWVQKVKESTGDMGANAEDHSVVIAE</sequence>
<evidence type="ECO:0000313" key="2">
    <source>
        <dbReference type="EMBL" id="GBG82938.1"/>
    </source>
</evidence>
<accession>A0A388LKT9</accession>
<dbReference type="Proteomes" id="UP000265515">
    <property type="component" value="Unassembled WGS sequence"/>
</dbReference>
<dbReference type="Gramene" id="GBG82938">
    <property type="protein sequence ID" value="GBG82938"/>
    <property type="gene ID" value="CBR_g36465"/>
</dbReference>
<dbReference type="InterPro" id="IPR012337">
    <property type="entry name" value="RNaseH-like_sf"/>
</dbReference>
<feature type="domain" description="HAT C-terminal dimerisation" evidence="1">
    <location>
        <begin position="163"/>
        <end position="223"/>
    </location>
</feature>